<evidence type="ECO:0000256" key="1">
    <source>
        <dbReference type="SAM" id="MobiDB-lite"/>
    </source>
</evidence>
<organism evidence="2 3">
    <name type="scientific">Lepraria finkii</name>
    <dbReference type="NCBI Taxonomy" id="1340010"/>
    <lineage>
        <taxon>Eukaryota</taxon>
        <taxon>Fungi</taxon>
        <taxon>Dikarya</taxon>
        <taxon>Ascomycota</taxon>
        <taxon>Pezizomycotina</taxon>
        <taxon>Lecanoromycetes</taxon>
        <taxon>OSLEUM clade</taxon>
        <taxon>Lecanoromycetidae</taxon>
        <taxon>Lecanorales</taxon>
        <taxon>Lecanorineae</taxon>
        <taxon>Stereocaulaceae</taxon>
        <taxon>Lepraria</taxon>
    </lineage>
</organism>
<protein>
    <submittedName>
        <fullName evidence="2">Uncharacterized protein</fullName>
    </submittedName>
</protein>
<evidence type="ECO:0000313" key="2">
    <source>
        <dbReference type="EMBL" id="KAL2052091.1"/>
    </source>
</evidence>
<dbReference type="Proteomes" id="UP001590951">
    <property type="component" value="Unassembled WGS sequence"/>
</dbReference>
<proteinExistence type="predicted"/>
<dbReference type="EMBL" id="JBHFEH010000029">
    <property type="protein sequence ID" value="KAL2052091.1"/>
    <property type="molecule type" value="Genomic_DNA"/>
</dbReference>
<reference evidence="2 3" key="1">
    <citation type="submission" date="2024-09" db="EMBL/GenBank/DDBJ databases">
        <title>Rethinking Asexuality: The Enigmatic Case of Functional Sexual Genes in Lepraria (Stereocaulaceae).</title>
        <authorList>
            <person name="Doellman M."/>
            <person name="Sun Y."/>
            <person name="Barcenas-Pena A."/>
            <person name="Lumbsch H.T."/>
            <person name="Grewe F."/>
        </authorList>
    </citation>
    <scope>NUCLEOTIDE SEQUENCE [LARGE SCALE GENOMIC DNA]</scope>
    <source>
        <strain evidence="2 3">Grewe 0041</strain>
    </source>
</reference>
<comment type="caution">
    <text evidence="2">The sequence shown here is derived from an EMBL/GenBank/DDBJ whole genome shotgun (WGS) entry which is preliminary data.</text>
</comment>
<gene>
    <name evidence="2" type="ORF">ABVK25_007533</name>
</gene>
<name>A0ABR4B2F0_9LECA</name>
<feature type="compositionally biased region" description="Low complexity" evidence="1">
    <location>
        <begin position="183"/>
        <end position="193"/>
    </location>
</feature>
<sequence>MTDGSITKAQPDSYDGARPEDLNKQIREELGPYIIPSTNTAAPCLPNFFTECKGRKGPADVNKLQATYDGGLGERAMLELLSYNHPTTTQDNIAHTITSTYHGGTGDLTIYSTHASQSHNPQHPVEYRMTQLNGWKMTGNPDAFREGASALRNARDWAREKRGELIAVVNGNAPKADSPELESSTQSFMSMSSNEPTHPESETSADEPCPGHQYHCRFHY</sequence>
<evidence type="ECO:0000313" key="3">
    <source>
        <dbReference type="Proteomes" id="UP001590951"/>
    </source>
</evidence>
<keyword evidence="3" id="KW-1185">Reference proteome</keyword>
<accession>A0ABR4B2F0</accession>
<feature type="region of interest" description="Disordered" evidence="1">
    <location>
        <begin position="171"/>
        <end position="212"/>
    </location>
</feature>